<name>A0A9J6QRR0_9FIRM</name>
<gene>
    <name evidence="3" type="primary">cas5</name>
    <name evidence="3" type="ORF">OBO34_07040</name>
</gene>
<evidence type="ECO:0000313" key="4">
    <source>
        <dbReference type="Proteomes" id="UP001065549"/>
    </source>
</evidence>
<evidence type="ECO:0000313" key="3">
    <source>
        <dbReference type="EMBL" id="MCU7378108.1"/>
    </source>
</evidence>
<dbReference type="Proteomes" id="UP001065549">
    <property type="component" value="Unassembled WGS sequence"/>
</dbReference>
<dbReference type="RefSeq" id="WP_269478421.1">
    <property type="nucleotide sequence ID" value="NZ_JAOSHN010000002.1"/>
</dbReference>
<dbReference type="GO" id="GO:0051607">
    <property type="term" value="P:defense response to virus"/>
    <property type="evidence" value="ECO:0007669"/>
    <property type="project" value="UniProtKB-KW"/>
</dbReference>
<organism evidence="3 4">
    <name type="scientific">Hominibacterium faecale</name>
    <dbReference type="NCBI Taxonomy" id="2839743"/>
    <lineage>
        <taxon>Bacteria</taxon>
        <taxon>Bacillati</taxon>
        <taxon>Bacillota</taxon>
        <taxon>Clostridia</taxon>
        <taxon>Peptostreptococcales</taxon>
        <taxon>Anaerovoracaceae</taxon>
        <taxon>Hominibacterium</taxon>
    </lineage>
</organism>
<protein>
    <submittedName>
        <fullName evidence="3">CRISPR-associated protein Cas5</fullName>
    </submittedName>
</protein>
<comment type="caution">
    <text evidence="3">The sequence shown here is derived from an EMBL/GenBank/DDBJ whole genome shotgun (WGS) entry which is preliminary data.</text>
</comment>
<evidence type="ECO:0000256" key="1">
    <source>
        <dbReference type="ARBA" id="ARBA00023118"/>
    </source>
</evidence>
<proteinExistence type="predicted"/>
<keyword evidence="2" id="KW-0175">Coiled coil</keyword>
<dbReference type="EMBL" id="JAOSHN010000002">
    <property type="protein sequence ID" value="MCU7378108.1"/>
    <property type="molecule type" value="Genomic_DNA"/>
</dbReference>
<accession>A0A9J6QRR0</accession>
<dbReference type="NCBIfam" id="TIGR02593">
    <property type="entry name" value="CRISPR_cas5"/>
    <property type="match status" value="1"/>
</dbReference>
<sequence>MKTLRLILTQSQAHYRRPETVDNCMTYPLPPFSTVIGAIHKACGYREYHPMDLSVQGDYGAMKQEMFRSMTVLNRVEMDRGTLVWMPENMLSNAHIKIGKAITRGADFRTRQNVRIYNVDEYHKWLALRSNLQQAAKETKSAEEELKAFRKEQEAAGKKRKDYRDSDQFLELRRVIKEAKQKKAALQAQMEQYHTVEYIPTYQEILFDVKLIIHLQADDVLLQDIYTHRYDIQAIGRSEDFINLESADFIELDQTDKSTVGQHHAYIKDIDDFKFEDGRPLMGTRYLLPKNYTIIDGKRNFKDVGAMWVSNYKIKKFSDSIWHDPDGYIVNFV</sequence>
<reference evidence="3" key="1">
    <citation type="submission" date="2022-09" db="EMBL/GenBank/DDBJ databases">
        <title>Culturomic study of gut microbiota in children with autism spectrum disorder.</title>
        <authorList>
            <person name="Efimov B.A."/>
            <person name="Chaplin A.V."/>
            <person name="Sokolova S.R."/>
            <person name="Pikina A.P."/>
            <person name="Korzhanova M."/>
            <person name="Belova V."/>
            <person name="Korostin D."/>
        </authorList>
    </citation>
    <scope>NUCLEOTIDE SEQUENCE</scope>
    <source>
        <strain evidence="3">ASD5510</strain>
    </source>
</reference>
<keyword evidence="1" id="KW-0051">Antiviral defense</keyword>
<keyword evidence="4" id="KW-1185">Reference proteome</keyword>
<evidence type="ECO:0000256" key="2">
    <source>
        <dbReference type="SAM" id="Coils"/>
    </source>
</evidence>
<dbReference type="InterPro" id="IPR013422">
    <property type="entry name" value="CRISPR-assoc_prot_Cas5_N"/>
</dbReference>
<dbReference type="AlphaFoldDB" id="A0A9J6QRR0"/>
<feature type="coiled-coil region" evidence="2">
    <location>
        <begin position="132"/>
        <end position="196"/>
    </location>
</feature>